<dbReference type="RefSeq" id="XP_030855860.1">
    <property type="nucleotide sequence ID" value="XM_031000000.1"/>
</dbReference>
<dbReference type="GeneID" id="105439920"/>
<dbReference type="Pfam" id="PF00791">
    <property type="entry name" value="ZU5"/>
    <property type="match status" value="1"/>
</dbReference>
<dbReference type="InParanoid" id="A0A7M7PT22"/>
<protein>
    <recommendedName>
        <fullName evidence="2">ZU5 domain-containing protein</fullName>
    </recommendedName>
</protein>
<evidence type="ECO:0000313" key="3">
    <source>
        <dbReference type="EnsemblMetazoa" id="XP_030855860"/>
    </source>
</evidence>
<dbReference type="GO" id="GO:0016020">
    <property type="term" value="C:membrane"/>
    <property type="evidence" value="ECO:0007669"/>
    <property type="project" value="InterPro"/>
</dbReference>
<evidence type="ECO:0000256" key="1">
    <source>
        <dbReference type="SAM" id="MobiDB-lite"/>
    </source>
</evidence>
<sequence length="493" mass="55681">MLSKWKASQTSGNKAIQTLKLVWESVQAVPKAENQEDEGSSRDIEQTPVQKTAPSELTFEPEDMEIIRTSNVDAVTEKHAESLQDLDRHGGVPATEELSLVAFRVKSLPLACSFGKALHLNDDLIVGFIDLPSSSVLHKIARQLVDRWCNCLKLEEREEQFAKLLSEYKSPDFKTGREEISKAMESKTDLLELCHRLNVNSSGFLQIMCTSLTFPSHIINRIAVKMLNEWVHQGGTRERLLEVAQAFRFHDAAVKITEAMEYQPSYIPFISHGSIDHKGGQLTLGELGITVSIPEGAIPKSMRSVVTLRVQTHDTHRFPVREGEVVISPAVECSLTQELIKPATVVLPHCINHHERKDDSSVILYTKTGPETFGRSNLTPRISQISKNEIKFPTRHLQAWALSSNDLQGLQLKCVVFQPLVMTHAEKPTLRVYIVHPYINYVEDITNKEKSSPVPYCQVMKEFRFSIELRARDLKILFVDGTKRNKRAVNMPE</sequence>
<dbReference type="PROSITE" id="PS51145">
    <property type="entry name" value="ZU5"/>
    <property type="match status" value="1"/>
</dbReference>
<keyword evidence="4" id="KW-1185">Reference proteome</keyword>
<dbReference type="GO" id="GO:0005042">
    <property type="term" value="F:netrin receptor activity"/>
    <property type="evidence" value="ECO:0007669"/>
    <property type="project" value="InterPro"/>
</dbReference>
<dbReference type="PANTHER" id="PTHR12582:SF41">
    <property type="entry name" value="UNC5C-LIKE PROTEIN"/>
    <property type="match status" value="1"/>
</dbReference>
<dbReference type="InterPro" id="IPR037936">
    <property type="entry name" value="UNC5A-D"/>
</dbReference>
<dbReference type="KEGG" id="spu:105439920"/>
<organism evidence="3 4">
    <name type="scientific">Strongylocentrotus purpuratus</name>
    <name type="common">Purple sea urchin</name>
    <dbReference type="NCBI Taxonomy" id="7668"/>
    <lineage>
        <taxon>Eukaryota</taxon>
        <taxon>Metazoa</taxon>
        <taxon>Echinodermata</taxon>
        <taxon>Eleutherozoa</taxon>
        <taxon>Echinozoa</taxon>
        <taxon>Echinoidea</taxon>
        <taxon>Euechinoidea</taxon>
        <taxon>Echinacea</taxon>
        <taxon>Camarodonta</taxon>
        <taxon>Echinidea</taxon>
        <taxon>Strongylocentrotidae</taxon>
        <taxon>Strongylocentrotus</taxon>
    </lineage>
</organism>
<proteinExistence type="predicted"/>
<evidence type="ECO:0000313" key="4">
    <source>
        <dbReference type="Proteomes" id="UP000007110"/>
    </source>
</evidence>
<reference evidence="4" key="1">
    <citation type="submission" date="2015-02" db="EMBL/GenBank/DDBJ databases">
        <title>Genome sequencing for Strongylocentrotus purpuratus.</title>
        <authorList>
            <person name="Murali S."/>
            <person name="Liu Y."/>
            <person name="Vee V."/>
            <person name="English A."/>
            <person name="Wang M."/>
            <person name="Skinner E."/>
            <person name="Han Y."/>
            <person name="Muzny D.M."/>
            <person name="Worley K.C."/>
            <person name="Gibbs R.A."/>
        </authorList>
    </citation>
    <scope>NUCLEOTIDE SEQUENCE</scope>
</reference>
<dbReference type="InterPro" id="IPR000906">
    <property type="entry name" value="ZU5_dom"/>
</dbReference>
<reference evidence="3" key="2">
    <citation type="submission" date="2021-01" db="UniProtKB">
        <authorList>
            <consortium name="EnsemblMetazoa"/>
        </authorList>
    </citation>
    <scope>IDENTIFICATION</scope>
</reference>
<dbReference type="Proteomes" id="UP000007110">
    <property type="component" value="Unassembled WGS sequence"/>
</dbReference>
<feature type="domain" description="ZU5" evidence="2">
    <location>
        <begin position="269"/>
        <end position="406"/>
    </location>
</feature>
<dbReference type="PANTHER" id="PTHR12582">
    <property type="entry name" value="NETRIN RECEPTOR UNC5"/>
    <property type="match status" value="1"/>
</dbReference>
<dbReference type="SMART" id="SM00218">
    <property type="entry name" value="ZU5"/>
    <property type="match status" value="1"/>
</dbReference>
<dbReference type="OrthoDB" id="5973910at2759"/>
<dbReference type="Gene3D" id="2.60.220.30">
    <property type="match status" value="1"/>
</dbReference>
<name>A0A7M7PT22_STRPU</name>
<feature type="region of interest" description="Disordered" evidence="1">
    <location>
        <begin position="30"/>
        <end position="52"/>
    </location>
</feature>
<accession>A0A7M7PT22</accession>
<dbReference type="EnsemblMetazoa" id="XM_031000000">
    <property type="protein sequence ID" value="XP_030855860"/>
    <property type="gene ID" value="LOC105439920"/>
</dbReference>
<evidence type="ECO:0000259" key="2">
    <source>
        <dbReference type="PROSITE" id="PS51145"/>
    </source>
</evidence>
<dbReference type="AlphaFoldDB" id="A0A7M7PT22"/>